<dbReference type="EMBL" id="BAABGU010000002">
    <property type="protein sequence ID" value="GAA4562940.1"/>
    <property type="molecule type" value="Genomic_DNA"/>
</dbReference>
<dbReference type="Proteomes" id="UP001500307">
    <property type="component" value="Unassembled WGS sequence"/>
</dbReference>
<feature type="compositionally biased region" description="Low complexity" evidence="1">
    <location>
        <begin position="284"/>
        <end position="297"/>
    </location>
</feature>
<comment type="caution">
    <text evidence="2">The sequence shown here is derived from an EMBL/GenBank/DDBJ whole genome shotgun (WGS) entry which is preliminary data.</text>
</comment>
<feature type="region of interest" description="Disordered" evidence="1">
    <location>
        <begin position="59"/>
        <end position="148"/>
    </location>
</feature>
<accession>A0ABP8S6G6</accession>
<protein>
    <submittedName>
        <fullName evidence="2">Uncharacterized protein</fullName>
    </submittedName>
</protein>
<evidence type="ECO:0000313" key="3">
    <source>
        <dbReference type="Proteomes" id="UP001500307"/>
    </source>
</evidence>
<keyword evidence="3" id="KW-1185">Reference proteome</keyword>
<reference evidence="3" key="1">
    <citation type="journal article" date="2019" name="Int. J. Syst. Evol. Microbiol.">
        <title>The Global Catalogue of Microorganisms (GCM) 10K type strain sequencing project: providing services to taxonomists for standard genome sequencing and annotation.</title>
        <authorList>
            <consortium name="The Broad Institute Genomics Platform"/>
            <consortium name="The Broad Institute Genome Sequencing Center for Infectious Disease"/>
            <person name="Wu L."/>
            <person name="Ma J."/>
        </authorList>
    </citation>
    <scope>NUCLEOTIDE SEQUENCE [LARGE SCALE GENOMIC DNA]</scope>
    <source>
        <strain evidence="3">JCM 3175</strain>
    </source>
</reference>
<name>A0ABP8S6G6_9ACTN</name>
<gene>
    <name evidence="2" type="ORF">GCM10023176_05800</name>
</gene>
<dbReference type="RefSeq" id="WP_346116114.1">
    <property type="nucleotide sequence ID" value="NZ_BAABGU010000002.1"/>
</dbReference>
<feature type="compositionally biased region" description="Pro residues" evidence="1">
    <location>
        <begin position="87"/>
        <end position="104"/>
    </location>
</feature>
<feature type="compositionally biased region" description="Low complexity" evidence="1">
    <location>
        <begin position="118"/>
        <end position="136"/>
    </location>
</feature>
<feature type="region of interest" description="Disordered" evidence="1">
    <location>
        <begin position="234"/>
        <end position="383"/>
    </location>
</feature>
<organism evidence="2 3">
    <name type="scientific">Micromonospora coerulea</name>
    <dbReference type="NCBI Taxonomy" id="47856"/>
    <lineage>
        <taxon>Bacteria</taxon>
        <taxon>Bacillati</taxon>
        <taxon>Actinomycetota</taxon>
        <taxon>Actinomycetes</taxon>
        <taxon>Micromonosporales</taxon>
        <taxon>Micromonosporaceae</taxon>
        <taxon>Micromonospora</taxon>
    </lineage>
</organism>
<evidence type="ECO:0000256" key="1">
    <source>
        <dbReference type="SAM" id="MobiDB-lite"/>
    </source>
</evidence>
<sequence>MTRHGGRLTRLALRLGLLLAGVSGTWIAYDAVTGDAAYAADPAPAGTVTRTVDLLRATSSPVLGTTPTDRSDRSAVAVPPTGTDGPTPDPPPPAASTRPAPAPSTRPDHAPRGTSPQRRPGAAPTRPAPRSGRATTSPSPTGEPIRVRPAEPASAGLHAVTGQVVKQVATGLRPVTRPVSSGLLRPVAAGLRPVTTPVVDGLGPVLNPVWRGLGPVLLPLDPVLEPLDPVREILQPSTGAPAPRPIPGPGGLPTEVGTPPDSPTGPPPGHATAAAPPLEVAGRTPSTAAATPQPAATVRHWSPHAGGGGHRHPGNPLRSDAGHLPLALVSDWSSAGSPGASHSVAANASAGAWTPRVVMGRPCRSARPEGLSSRSPRPGTRPA</sequence>
<evidence type="ECO:0000313" key="2">
    <source>
        <dbReference type="EMBL" id="GAA4562940.1"/>
    </source>
</evidence>
<proteinExistence type="predicted"/>
<feature type="compositionally biased region" description="Pro residues" evidence="1">
    <location>
        <begin position="260"/>
        <end position="269"/>
    </location>
</feature>
<feature type="compositionally biased region" description="Polar residues" evidence="1">
    <location>
        <begin position="59"/>
        <end position="68"/>
    </location>
</feature>
<feature type="compositionally biased region" description="Low complexity" evidence="1">
    <location>
        <begin position="76"/>
        <end position="86"/>
    </location>
</feature>